<dbReference type="EMBL" id="JAUZMZ010000035">
    <property type="protein sequence ID" value="MEE2032196.1"/>
    <property type="molecule type" value="Genomic_DNA"/>
</dbReference>
<evidence type="ECO:0000313" key="3">
    <source>
        <dbReference type="Proteomes" id="UP001331936"/>
    </source>
</evidence>
<feature type="compositionally biased region" description="Basic and acidic residues" evidence="1">
    <location>
        <begin position="1"/>
        <end position="10"/>
    </location>
</feature>
<evidence type="ECO:0000256" key="1">
    <source>
        <dbReference type="SAM" id="MobiDB-lite"/>
    </source>
</evidence>
<feature type="compositionally biased region" description="Basic and acidic residues" evidence="1">
    <location>
        <begin position="20"/>
        <end position="35"/>
    </location>
</feature>
<feature type="compositionally biased region" description="Low complexity" evidence="1">
    <location>
        <begin position="39"/>
        <end position="48"/>
    </location>
</feature>
<keyword evidence="3" id="KW-1185">Reference proteome</keyword>
<gene>
    <name evidence="2" type="ORF">Q8814_08755</name>
</gene>
<evidence type="ECO:0000313" key="2">
    <source>
        <dbReference type="EMBL" id="MEE2032196.1"/>
    </source>
</evidence>
<sequence>MNNRQEREDQEREDFDNLDDDTKRRAEERADEIQKMYEPGARPTTTVPGTGGMVSGTAFADFADQPEGTVDEGTGEDEPGGDARR</sequence>
<dbReference type="RefSeq" id="WP_330151620.1">
    <property type="nucleotide sequence ID" value="NZ_JAUZMZ010000035.1"/>
</dbReference>
<feature type="compositionally biased region" description="Acidic residues" evidence="1">
    <location>
        <begin position="69"/>
        <end position="85"/>
    </location>
</feature>
<comment type="caution">
    <text evidence="2">The sequence shown here is derived from an EMBL/GenBank/DDBJ whole genome shotgun (WGS) entry which is preliminary data.</text>
</comment>
<feature type="region of interest" description="Disordered" evidence="1">
    <location>
        <begin position="1"/>
        <end position="85"/>
    </location>
</feature>
<dbReference type="Proteomes" id="UP001331936">
    <property type="component" value="Unassembled WGS sequence"/>
</dbReference>
<accession>A0ABU7JQ88</accession>
<organism evidence="2 3">
    <name type="scientific">Rhodococcus chondri</name>
    <dbReference type="NCBI Taxonomy" id="3065941"/>
    <lineage>
        <taxon>Bacteria</taxon>
        <taxon>Bacillati</taxon>
        <taxon>Actinomycetota</taxon>
        <taxon>Actinomycetes</taxon>
        <taxon>Mycobacteriales</taxon>
        <taxon>Nocardiaceae</taxon>
        <taxon>Rhodococcus</taxon>
    </lineage>
</organism>
<name>A0ABU7JQ88_9NOCA</name>
<protein>
    <submittedName>
        <fullName evidence="2">Uncharacterized protein</fullName>
    </submittedName>
</protein>
<proteinExistence type="predicted"/>
<reference evidence="2 3" key="1">
    <citation type="submission" date="2023-08" db="EMBL/GenBank/DDBJ databases">
        <authorList>
            <person name="Girao M."/>
            <person name="Carvalho M.F."/>
        </authorList>
    </citation>
    <scope>NUCLEOTIDE SEQUENCE [LARGE SCALE GENOMIC DNA]</scope>
    <source>
        <strain evidence="2 3">CC-R104</strain>
    </source>
</reference>